<dbReference type="EMBL" id="GGEC01068607">
    <property type="protein sequence ID" value="MBX49091.1"/>
    <property type="molecule type" value="Transcribed_RNA"/>
</dbReference>
<protein>
    <recommendedName>
        <fullName evidence="5">DUF632 domain-containing protein</fullName>
    </recommendedName>
</protein>
<dbReference type="AlphaFoldDB" id="A0A2P2P389"/>
<feature type="compositionally biased region" description="Basic and acidic residues" evidence="1">
    <location>
        <begin position="94"/>
        <end position="106"/>
    </location>
</feature>
<dbReference type="InterPro" id="IPR006867">
    <property type="entry name" value="DUF632"/>
</dbReference>
<sequence>MGCAISRIEKEERVRICKERKRLMKQLVGFRGEFADAQLAYLRALKNTGVTLRQFTESESLELENTSYGLAMPSSTPITLPPLPPPPPPSFSPDLKRSNDSQKEEVSQEESMTIDENVCSTSSAPPITSSSLYMWNPFETYPQLQEESDMVEPIVEEENWADTRTEFEEEDREEGAVGSGAANSLPEKQLKQQPVELVDDNSSMMSRYTKDTADMAMVEWRRKRTLEVIVQELDDNFLKASAGGSGIAVLMDISKGGTSLLRNFKENKRKRSNSAKVFSALSWSWSSKSIQCGKDAAEACSLSEPCKPGAHCITLNKLYAAEQKLYKEVKEEEITKLECEKKSMLLLKQEEENHDWTRTVKTRLSVEHLETEIRCLRHSISGTCSLILKLIDLELYPQLVALTSGLKNMWRTMYECHQVQNHISQQLNHLTDNQNTEFTTDYRRQATAQLESEVNSWYLSFCKLTKSQREYVGTLCRWIQLTYCLVDDQQQSSCSSLVQELCKEWWIVLDGLPDKIASEAIKCLLSAIQSIMQQQAEEHYLHRKSDKLETRLQKELLSLAEMEKKFDSNSAAGDMQSDLSPKHPLSRKRAKAEVLKKRMDTEKTKYLNSVEVTGVKTLNSLRTGLPNVFRELMGFSSASVQAFEAVQNYYEAAVDCESLESSTI</sequence>
<dbReference type="PANTHER" id="PTHR21450">
    <property type="entry name" value="PROTEIN ALTERED PHOSPHATE STARVATION RESPONSE 1"/>
    <property type="match status" value="1"/>
</dbReference>
<feature type="compositionally biased region" description="Pro residues" evidence="1">
    <location>
        <begin position="79"/>
        <end position="91"/>
    </location>
</feature>
<dbReference type="Pfam" id="PF04783">
    <property type="entry name" value="DUF630"/>
    <property type="match status" value="1"/>
</dbReference>
<evidence type="ECO:0000256" key="1">
    <source>
        <dbReference type="SAM" id="MobiDB-lite"/>
    </source>
</evidence>
<evidence type="ECO:0000259" key="3">
    <source>
        <dbReference type="Pfam" id="PF04783"/>
    </source>
</evidence>
<accession>A0A2P2P389</accession>
<name>A0A2P2P389_RHIMU</name>
<proteinExistence type="predicted"/>
<reference evidence="4" key="1">
    <citation type="submission" date="2018-02" db="EMBL/GenBank/DDBJ databases">
        <title>Rhizophora mucronata_Transcriptome.</title>
        <authorList>
            <person name="Meera S.P."/>
            <person name="Sreeshan A."/>
            <person name="Augustine A."/>
        </authorList>
    </citation>
    <scope>NUCLEOTIDE SEQUENCE</scope>
    <source>
        <tissue evidence="4">Leaf</tissue>
    </source>
</reference>
<evidence type="ECO:0008006" key="5">
    <source>
        <dbReference type="Google" id="ProtNLM"/>
    </source>
</evidence>
<dbReference type="PANTHER" id="PTHR21450:SF21">
    <property type="entry name" value="REDUCTASE SUBUNIT C, PUTATIVE (DUF630 AND DUF632)-RELATED"/>
    <property type="match status" value="1"/>
</dbReference>
<dbReference type="Pfam" id="PF04782">
    <property type="entry name" value="DUF632"/>
    <property type="match status" value="1"/>
</dbReference>
<feature type="region of interest" description="Disordered" evidence="1">
    <location>
        <begin position="69"/>
        <end position="123"/>
    </location>
</feature>
<feature type="domain" description="DUF632" evidence="2">
    <location>
        <begin position="228"/>
        <end position="529"/>
    </location>
</feature>
<dbReference type="InterPro" id="IPR006868">
    <property type="entry name" value="DUF630"/>
</dbReference>
<evidence type="ECO:0000313" key="4">
    <source>
        <dbReference type="EMBL" id="MBX49091.1"/>
    </source>
</evidence>
<organism evidence="4">
    <name type="scientific">Rhizophora mucronata</name>
    <name type="common">Asiatic mangrove</name>
    <dbReference type="NCBI Taxonomy" id="61149"/>
    <lineage>
        <taxon>Eukaryota</taxon>
        <taxon>Viridiplantae</taxon>
        <taxon>Streptophyta</taxon>
        <taxon>Embryophyta</taxon>
        <taxon>Tracheophyta</taxon>
        <taxon>Spermatophyta</taxon>
        <taxon>Magnoliopsida</taxon>
        <taxon>eudicotyledons</taxon>
        <taxon>Gunneridae</taxon>
        <taxon>Pentapetalae</taxon>
        <taxon>rosids</taxon>
        <taxon>fabids</taxon>
        <taxon>Malpighiales</taxon>
        <taxon>Rhizophoraceae</taxon>
        <taxon>Rhizophora</taxon>
    </lineage>
</organism>
<evidence type="ECO:0000259" key="2">
    <source>
        <dbReference type="Pfam" id="PF04782"/>
    </source>
</evidence>
<feature type="domain" description="DUF630" evidence="3">
    <location>
        <begin position="1"/>
        <end position="59"/>
    </location>
</feature>